<dbReference type="Gene3D" id="3.40.50.1000">
    <property type="entry name" value="HAD superfamily/HAD-like"/>
    <property type="match status" value="1"/>
</dbReference>
<proteinExistence type="inferred from homology"/>
<dbReference type="AlphaFoldDB" id="A0A174GVY9"/>
<dbReference type="GO" id="GO:0008801">
    <property type="term" value="F:beta-phosphoglucomutase activity"/>
    <property type="evidence" value="ECO:0007669"/>
    <property type="project" value="UniProtKB-EC"/>
</dbReference>
<dbReference type="InterPro" id="IPR010972">
    <property type="entry name" value="Beta-PGM"/>
</dbReference>
<feature type="binding site" evidence="12">
    <location>
        <position position="12"/>
    </location>
    <ligand>
        <name>Mg(2+)</name>
        <dbReference type="ChEBI" id="CHEBI:18420"/>
    </ligand>
</feature>
<dbReference type="InterPro" id="IPR051600">
    <property type="entry name" value="Beta-PGM-like"/>
</dbReference>
<dbReference type="CDD" id="cd02598">
    <property type="entry name" value="HAD_BPGM"/>
    <property type="match status" value="1"/>
</dbReference>
<evidence type="ECO:0000256" key="4">
    <source>
        <dbReference type="ARBA" id="ARBA00022842"/>
    </source>
</evidence>
<evidence type="ECO:0000256" key="10">
    <source>
        <dbReference type="PIRSR" id="PIRSR610972-1"/>
    </source>
</evidence>
<feature type="binding site" evidence="11">
    <location>
        <begin position="12"/>
        <end position="14"/>
    </location>
    <ligand>
        <name>substrate</name>
    </ligand>
</feature>
<evidence type="ECO:0000256" key="9">
    <source>
        <dbReference type="ARBA" id="ARBA00044991"/>
    </source>
</evidence>
<dbReference type="EMBL" id="CYZE01000009">
    <property type="protein sequence ID" value="CUO65010.1"/>
    <property type="molecule type" value="Genomic_DNA"/>
</dbReference>
<feature type="binding site" evidence="11">
    <location>
        <position position="28"/>
    </location>
    <ligand>
        <name>substrate</name>
    </ligand>
</feature>
<accession>A0A174GVY9</accession>
<comment type="catalytic activity">
    <reaction evidence="7">
        <text>beta-D-glucose 1-phosphate = beta-D-glucose 6-phosphate</text>
        <dbReference type="Rhea" id="RHEA:20113"/>
        <dbReference type="ChEBI" id="CHEBI:57684"/>
        <dbReference type="ChEBI" id="CHEBI:58247"/>
        <dbReference type="EC" id="5.4.2.6"/>
    </reaction>
</comment>
<dbReference type="GO" id="GO:0005975">
    <property type="term" value="P:carbohydrate metabolic process"/>
    <property type="evidence" value="ECO:0007669"/>
    <property type="project" value="InterPro"/>
</dbReference>
<keyword evidence="6" id="KW-0119">Carbohydrate metabolism</keyword>
<evidence type="ECO:0000256" key="2">
    <source>
        <dbReference type="ARBA" id="ARBA00022553"/>
    </source>
</evidence>
<protein>
    <recommendedName>
        <fullName evidence="9">Beta-phosphoglucomutase</fullName>
        <ecNumber evidence="8">5.4.2.6</ecNumber>
    </recommendedName>
</protein>
<feature type="binding site" evidence="12">
    <location>
        <position position="173"/>
    </location>
    <ligand>
        <name>Mg(2+)</name>
        <dbReference type="ChEBI" id="CHEBI:18420"/>
    </ligand>
</feature>
<dbReference type="Proteomes" id="UP000095651">
    <property type="component" value="Unassembled WGS sequence"/>
</dbReference>
<feature type="site" description="Important for catalytic activity and assists the phosphoryl transfer reaction to Asp8 by balancing charge and orienting the reacting groups" evidence="13">
    <location>
        <position position="149"/>
    </location>
</feature>
<evidence type="ECO:0000256" key="5">
    <source>
        <dbReference type="ARBA" id="ARBA00023235"/>
    </source>
</evidence>
<comment type="similarity">
    <text evidence="1">Belongs to the HAD-like hydrolase superfamily. CbbY/CbbZ/Gph/YieH family.</text>
</comment>
<evidence type="ECO:0000313" key="15">
    <source>
        <dbReference type="Proteomes" id="UP000095651"/>
    </source>
</evidence>
<evidence type="ECO:0000256" key="7">
    <source>
        <dbReference type="ARBA" id="ARBA00044926"/>
    </source>
</evidence>
<name>A0A174GVY9_9FIRM</name>
<evidence type="ECO:0000256" key="12">
    <source>
        <dbReference type="PIRSR" id="PIRSR610972-3"/>
    </source>
</evidence>
<dbReference type="RefSeq" id="WP_055657095.1">
    <property type="nucleotide sequence ID" value="NZ_CABIXC010000009.1"/>
</dbReference>
<feature type="site" description="Important for catalytic activity and assists the phosphoryl transfer reaction to Asp8 by balancing charge and orienting the reacting groups" evidence="13">
    <location>
        <position position="118"/>
    </location>
</feature>
<feature type="binding site" evidence="11">
    <location>
        <position position="80"/>
    </location>
    <ligand>
        <name>substrate</name>
    </ligand>
</feature>
<dbReference type="Pfam" id="PF00702">
    <property type="entry name" value="Hydrolase"/>
    <property type="match status" value="1"/>
</dbReference>
<dbReference type="SFLD" id="SFLDS00003">
    <property type="entry name" value="Haloacid_Dehalogenase"/>
    <property type="match status" value="1"/>
</dbReference>
<sequence>MERNNLKAVIFDLDGVITDSAKYHYLAWKELADELGIPFDEEYNEKLKGVSRMESLDLILANGRGRVWSEEEKVRMAEKKNDNYKELIKQITPADLLPGIEEFLRELRDNGIRIALASVSKNAPFILHQLELEEYFDYVADAAKVEHAKPFPDIFLAGMNAFGLRPEECVGIEDARTGIEAIHRAGMKAVGVGTPSEMEEADFITDTAHLRLDVVKRIVD</sequence>
<evidence type="ECO:0000256" key="8">
    <source>
        <dbReference type="ARBA" id="ARBA00044968"/>
    </source>
</evidence>
<feature type="active site" description="Proton donor/acceptor" evidence="10">
    <location>
        <position position="14"/>
    </location>
</feature>
<dbReference type="InterPro" id="IPR023214">
    <property type="entry name" value="HAD_sf"/>
</dbReference>
<keyword evidence="3 12" id="KW-0479">Metal-binding</keyword>
<organism evidence="14 15">
    <name type="scientific">Hungatella hathewayi</name>
    <dbReference type="NCBI Taxonomy" id="154046"/>
    <lineage>
        <taxon>Bacteria</taxon>
        <taxon>Bacillati</taxon>
        <taxon>Bacillota</taxon>
        <taxon>Clostridia</taxon>
        <taxon>Lachnospirales</taxon>
        <taxon>Lachnospiraceae</taxon>
        <taxon>Hungatella</taxon>
    </lineage>
</organism>
<keyword evidence="5 14" id="KW-0413">Isomerase</keyword>
<dbReference type="GO" id="GO:0000287">
    <property type="term" value="F:magnesium ion binding"/>
    <property type="evidence" value="ECO:0007669"/>
    <property type="project" value="InterPro"/>
</dbReference>
<feature type="binding site" evidence="11">
    <location>
        <position position="55"/>
    </location>
    <ligand>
        <name>substrate</name>
    </ligand>
</feature>
<dbReference type="InterPro" id="IPR006439">
    <property type="entry name" value="HAD-SF_hydro_IA"/>
</dbReference>
<evidence type="ECO:0000256" key="6">
    <source>
        <dbReference type="ARBA" id="ARBA00023277"/>
    </source>
</evidence>
<feature type="active site" description="Nucleophile" evidence="10">
    <location>
        <position position="12"/>
    </location>
</feature>
<evidence type="ECO:0000256" key="3">
    <source>
        <dbReference type="ARBA" id="ARBA00022723"/>
    </source>
</evidence>
<dbReference type="InterPro" id="IPR036412">
    <property type="entry name" value="HAD-like_sf"/>
</dbReference>
<dbReference type="InterPro" id="IPR023198">
    <property type="entry name" value="PGP-like_dom2"/>
</dbReference>
<dbReference type="SFLD" id="SFLDG01135">
    <property type="entry name" value="C1.5.6:_HAD__Beta-PGM__Phospha"/>
    <property type="match status" value="1"/>
</dbReference>
<keyword evidence="4 12" id="KW-0460">Magnesium</keyword>
<dbReference type="PANTHER" id="PTHR46193:SF18">
    <property type="entry name" value="HEXITOL PHOSPHATASE B"/>
    <property type="match status" value="1"/>
</dbReference>
<feature type="binding site" evidence="11">
    <location>
        <begin position="118"/>
        <end position="122"/>
    </location>
    <ligand>
        <name>substrate</name>
    </ligand>
</feature>
<dbReference type="Gene3D" id="1.10.150.240">
    <property type="entry name" value="Putative phosphatase, domain 2"/>
    <property type="match status" value="1"/>
</dbReference>
<gene>
    <name evidence="14" type="primary">pgmB_2</name>
    <name evidence="14" type="ORF">ERS852407_03488</name>
</gene>
<keyword evidence="2" id="KW-0597">Phosphoprotein</keyword>
<dbReference type="SFLD" id="SFLDG01129">
    <property type="entry name" value="C1.5:_HAD__Beta-PGM__Phosphata"/>
    <property type="match status" value="1"/>
</dbReference>
<dbReference type="PANTHER" id="PTHR46193">
    <property type="entry name" value="6-PHOSPHOGLUCONATE PHOSPHATASE"/>
    <property type="match status" value="1"/>
</dbReference>
<evidence type="ECO:0000313" key="14">
    <source>
        <dbReference type="EMBL" id="CUO65010.1"/>
    </source>
</evidence>
<dbReference type="EC" id="5.4.2.6" evidence="8"/>
<feature type="binding site" evidence="11">
    <location>
        <begin position="47"/>
        <end position="52"/>
    </location>
    <ligand>
        <name>substrate</name>
    </ligand>
</feature>
<feature type="binding site" evidence="12">
    <location>
        <position position="14"/>
    </location>
    <ligand>
        <name>Mg(2+)</name>
        <dbReference type="ChEBI" id="CHEBI:18420"/>
    </ligand>
</feature>
<feature type="binding site" evidence="12">
    <location>
        <position position="174"/>
    </location>
    <ligand>
        <name>Mg(2+)</name>
        <dbReference type="ChEBI" id="CHEBI:18420"/>
    </ligand>
</feature>
<dbReference type="SUPFAM" id="SSF56784">
    <property type="entry name" value="HAD-like"/>
    <property type="match status" value="1"/>
</dbReference>
<dbReference type="NCBIfam" id="TIGR02009">
    <property type="entry name" value="PGMB-YQAB-SF"/>
    <property type="match status" value="1"/>
</dbReference>
<evidence type="ECO:0000256" key="13">
    <source>
        <dbReference type="PIRSR" id="PIRSR610972-4"/>
    </source>
</evidence>
<comment type="cofactor">
    <cofactor evidence="12">
        <name>Mg(2+)</name>
        <dbReference type="ChEBI" id="CHEBI:18420"/>
    </cofactor>
    <text evidence="12">Binds 2 magnesium ions per subunit.</text>
</comment>
<evidence type="ECO:0000256" key="11">
    <source>
        <dbReference type="PIRSR" id="PIRSR610972-2"/>
    </source>
</evidence>
<dbReference type="InterPro" id="IPR010976">
    <property type="entry name" value="B-phosphoglucomutase_hydrolase"/>
</dbReference>
<evidence type="ECO:0000256" key="1">
    <source>
        <dbReference type="ARBA" id="ARBA00006171"/>
    </source>
</evidence>
<dbReference type="NCBIfam" id="TIGR01509">
    <property type="entry name" value="HAD-SF-IA-v3"/>
    <property type="match status" value="1"/>
</dbReference>
<reference evidence="14 15" key="1">
    <citation type="submission" date="2015-09" db="EMBL/GenBank/DDBJ databases">
        <authorList>
            <consortium name="Pathogen Informatics"/>
        </authorList>
    </citation>
    <scope>NUCLEOTIDE SEQUENCE [LARGE SCALE GENOMIC DNA]</scope>
    <source>
        <strain evidence="14 15">2789STDY5608850</strain>
    </source>
</reference>
<feature type="binding site" evidence="11">
    <location>
        <position position="149"/>
    </location>
    <ligand>
        <name>substrate</name>
    </ligand>
</feature>
<dbReference type="NCBIfam" id="TIGR01990">
    <property type="entry name" value="bPGM"/>
    <property type="match status" value="1"/>
</dbReference>